<keyword evidence="3" id="KW-1185">Reference proteome</keyword>
<dbReference type="eggNOG" id="ENOG5032K9N">
    <property type="taxonomic scope" value="Bacteria"/>
</dbReference>
<protein>
    <submittedName>
        <fullName evidence="2">Uncharacterized protein</fullName>
    </submittedName>
</protein>
<evidence type="ECO:0000256" key="1">
    <source>
        <dbReference type="SAM" id="MobiDB-lite"/>
    </source>
</evidence>
<dbReference type="KEGG" id="mxa:MXAN_4180"/>
<dbReference type="Proteomes" id="UP000002402">
    <property type="component" value="Chromosome"/>
</dbReference>
<dbReference type="AlphaFoldDB" id="Q1D4R8"/>
<reference evidence="2 3" key="1">
    <citation type="journal article" date="2006" name="Proc. Natl. Acad. Sci. U.S.A.">
        <title>Evolution of sensory complexity recorded in a myxobacterial genome.</title>
        <authorList>
            <person name="Goldman B.S."/>
            <person name="Nierman W.C."/>
            <person name="Kaiser D."/>
            <person name="Slater S.C."/>
            <person name="Durkin A.S."/>
            <person name="Eisen J.A."/>
            <person name="Ronning C.M."/>
            <person name="Barbazuk W.B."/>
            <person name="Blanchard M."/>
            <person name="Field C."/>
            <person name="Halling C."/>
            <person name="Hinkle G."/>
            <person name="Iartchuk O."/>
            <person name="Kim H.S."/>
            <person name="Mackenzie C."/>
            <person name="Madupu R."/>
            <person name="Miller N."/>
            <person name="Shvartsbeyn A."/>
            <person name="Sullivan S.A."/>
            <person name="Vaudin M."/>
            <person name="Wiegand R."/>
            <person name="Kaplan H.B."/>
        </authorList>
    </citation>
    <scope>NUCLEOTIDE SEQUENCE [LARGE SCALE GENOMIC DNA]</scope>
    <source>
        <strain evidence="3">DK1622</strain>
    </source>
</reference>
<evidence type="ECO:0000313" key="2">
    <source>
        <dbReference type="EMBL" id="ABF91486.1"/>
    </source>
</evidence>
<feature type="region of interest" description="Disordered" evidence="1">
    <location>
        <begin position="1"/>
        <end position="21"/>
    </location>
</feature>
<sequence length="494" mass="53259">MSAGNRWRGQPSEATSGKRACRPSYRPQIVATTANFTVRDGPVAFLFPSLDSAMSEPATQAHPVPQHVHNAQMQVAAALEQATGKPVDLLKAPWVEIEPAIAQLTGGQFQVNKPEHQTLALGLAGAFALRLIQEHQAFWFPNRDSPEGATLGFPEAIIMLSPFGAVMDSLGQGKLARLEDLAADIRRSLGQARFGGSPAQALGGQAPKLTPVDYQRLFDPGFLQFVVLDPKKAATALETKPDGLARDVRNALGRTQPPLPPEARQQFEGQIVQSLQRLDTTKSLIDQAERAPRLAELMAHLFGTIGGTGSAPEDFWHDLVLPLLFIGTPASFPPLDEEELEMFRQGADPLPLFVDLVPHAHKAPDEGLLGAFEMSDIGLVHPGFGRVGALRLIRINASRIQPLLEQFDPAKTAETLQRFSEYVAKAAGKPATESPQGKEMLQAALTLLSDLKRSVTQVQGGELSLRRLTEAEAASEQALAVVRKALQGSIILTA</sequence>
<name>Q1D4R8_MYXXD</name>
<evidence type="ECO:0000313" key="3">
    <source>
        <dbReference type="Proteomes" id="UP000002402"/>
    </source>
</evidence>
<accession>Q1D4R8</accession>
<dbReference type="EMBL" id="CP000113">
    <property type="protein sequence ID" value="ABF91486.1"/>
    <property type="molecule type" value="Genomic_DNA"/>
</dbReference>
<proteinExistence type="predicted"/>
<organism evidence="2 3">
    <name type="scientific">Myxococcus xanthus (strain DK1622)</name>
    <dbReference type="NCBI Taxonomy" id="246197"/>
    <lineage>
        <taxon>Bacteria</taxon>
        <taxon>Pseudomonadati</taxon>
        <taxon>Myxococcota</taxon>
        <taxon>Myxococcia</taxon>
        <taxon>Myxococcales</taxon>
        <taxon>Cystobacterineae</taxon>
        <taxon>Myxococcaceae</taxon>
        <taxon>Myxococcus</taxon>
    </lineage>
</organism>
<dbReference type="EnsemblBacteria" id="ABF91486">
    <property type="protein sequence ID" value="ABF91486"/>
    <property type="gene ID" value="MXAN_4180"/>
</dbReference>
<gene>
    <name evidence="2" type="ordered locus">MXAN_4180</name>
</gene>
<dbReference type="HOGENOM" id="CLU_625325_0_0_7"/>